<reference evidence="3" key="2">
    <citation type="submission" date="2019-09" db="UniProtKB">
        <authorList>
            <consortium name="WormBaseParasite"/>
        </authorList>
    </citation>
    <scope>IDENTIFICATION</scope>
</reference>
<keyword evidence="2" id="KW-1185">Reference proteome</keyword>
<gene>
    <name evidence="1" type="ORF">HPBE_LOCUS18058</name>
</gene>
<evidence type="ECO:0000313" key="1">
    <source>
        <dbReference type="EMBL" id="VDP10552.1"/>
    </source>
</evidence>
<dbReference type="WBParaSite" id="HPBE_0001805901-mRNA-1">
    <property type="protein sequence ID" value="HPBE_0001805901-mRNA-1"/>
    <property type="gene ID" value="HPBE_0001805901"/>
</dbReference>
<reference evidence="1 2" key="1">
    <citation type="submission" date="2018-11" db="EMBL/GenBank/DDBJ databases">
        <authorList>
            <consortium name="Pathogen Informatics"/>
        </authorList>
    </citation>
    <scope>NUCLEOTIDE SEQUENCE [LARGE SCALE GENOMIC DNA]</scope>
</reference>
<dbReference type="Gene3D" id="3.30.420.10">
    <property type="entry name" value="Ribonuclease H-like superfamily/Ribonuclease H"/>
    <property type="match status" value="1"/>
</dbReference>
<name>A0A183G886_HELPZ</name>
<accession>A0A3P8AAE9</accession>
<evidence type="ECO:0000313" key="3">
    <source>
        <dbReference type="WBParaSite" id="HPBE_0001805901-mRNA-1"/>
    </source>
</evidence>
<dbReference type="OrthoDB" id="5866377at2759"/>
<proteinExistence type="predicted"/>
<dbReference type="Proteomes" id="UP000050761">
    <property type="component" value="Unassembled WGS sequence"/>
</dbReference>
<sequence>MDELAKVAGIERSTTKGYDSRANGACERAIGTLQRILKKKVDRPDYWDNWNDRNREAVDSGSEALENCGRPEKEGRGCIGLIKAQKWADVEDPRGVVMVVPLALRALKRLRGFRNTTVFYYRSFWDINPGRTMLFEGRARHVILVFPSGNAGIGAWSPLVDAVGMWMAGGATIYLVAGPRPIADAAWAEVAELARKQIDTYIRPEYRGKIVDKFPLRGATVDWKAPCFALGIVEDTEGVLSERQARVFYAACAQQLEPCLQMEPLPNKDHGVGIGLAGNAKGNAPMSFEECLDSSIGGEDKNPRGYAEIPMRIVEYPPPSSIAAN</sequence>
<dbReference type="EMBL" id="UZAH01030433">
    <property type="protein sequence ID" value="VDP10552.1"/>
    <property type="molecule type" value="Genomic_DNA"/>
</dbReference>
<accession>A0A183G886</accession>
<dbReference type="AlphaFoldDB" id="A0A183G886"/>
<organism evidence="2 3">
    <name type="scientific">Heligmosomoides polygyrus</name>
    <name type="common">Parasitic roundworm</name>
    <dbReference type="NCBI Taxonomy" id="6339"/>
    <lineage>
        <taxon>Eukaryota</taxon>
        <taxon>Metazoa</taxon>
        <taxon>Ecdysozoa</taxon>
        <taxon>Nematoda</taxon>
        <taxon>Chromadorea</taxon>
        <taxon>Rhabditida</taxon>
        <taxon>Rhabditina</taxon>
        <taxon>Rhabditomorpha</taxon>
        <taxon>Strongyloidea</taxon>
        <taxon>Heligmosomidae</taxon>
        <taxon>Heligmosomoides</taxon>
    </lineage>
</organism>
<evidence type="ECO:0000313" key="2">
    <source>
        <dbReference type="Proteomes" id="UP000050761"/>
    </source>
</evidence>
<protein>
    <submittedName>
        <fullName evidence="3">Integrase catalytic domain-containing protein</fullName>
    </submittedName>
</protein>
<dbReference type="GO" id="GO:0003676">
    <property type="term" value="F:nucleic acid binding"/>
    <property type="evidence" value="ECO:0007669"/>
    <property type="project" value="InterPro"/>
</dbReference>
<dbReference type="InterPro" id="IPR036397">
    <property type="entry name" value="RNaseH_sf"/>
</dbReference>